<dbReference type="SMART" id="SM01210">
    <property type="entry name" value="GARS_C"/>
    <property type="match status" value="1"/>
</dbReference>
<dbReference type="NCBIfam" id="TIGR00877">
    <property type="entry name" value="purD"/>
    <property type="match status" value="1"/>
</dbReference>
<dbReference type="EC" id="6.3.4.13" evidence="4 14"/>
<dbReference type="Gene3D" id="3.30.1490.20">
    <property type="entry name" value="ATP-grasp fold, A domain"/>
    <property type="match status" value="1"/>
</dbReference>
<dbReference type="HAMAP" id="MF_00138">
    <property type="entry name" value="GARS"/>
    <property type="match status" value="1"/>
</dbReference>
<dbReference type="PROSITE" id="PS50975">
    <property type="entry name" value="ATP_GRASP"/>
    <property type="match status" value="1"/>
</dbReference>
<dbReference type="InterPro" id="IPR020559">
    <property type="entry name" value="PRibGlycinamide_synth_CS"/>
</dbReference>
<dbReference type="InterPro" id="IPR020561">
    <property type="entry name" value="PRibGlycinamid_synth_ATP-grasp"/>
</dbReference>
<dbReference type="AlphaFoldDB" id="A0A0U2UQI5"/>
<dbReference type="Proteomes" id="UP000061660">
    <property type="component" value="Chromosome"/>
</dbReference>
<evidence type="ECO:0000256" key="4">
    <source>
        <dbReference type="ARBA" id="ARBA00013255"/>
    </source>
</evidence>
<comment type="similarity">
    <text evidence="11 14">Belongs to the GARS family.</text>
</comment>
<evidence type="ECO:0000256" key="1">
    <source>
        <dbReference type="ARBA" id="ARBA00001936"/>
    </source>
</evidence>
<keyword evidence="8 14" id="KW-0658">Purine biosynthesis</keyword>
<dbReference type="InterPro" id="IPR020560">
    <property type="entry name" value="PRibGlycinamide_synth_C-dom"/>
</dbReference>
<dbReference type="InterPro" id="IPR013815">
    <property type="entry name" value="ATP_grasp_subdomain_1"/>
</dbReference>
<dbReference type="InterPro" id="IPR011054">
    <property type="entry name" value="Rudment_hybrid_motif"/>
</dbReference>
<dbReference type="GO" id="GO:0005524">
    <property type="term" value="F:ATP binding"/>
    <property type="evidence" value="ECO:0007669"/>
    <property type="project" value="UniProtKB-UniRule"/>
</dbReference>
<dbReference type="UniPathway" id="UPA00074">
    <property type="reaction ID" value="UER00125"/>
</dbReference>
<evidence type="ECO:0000256" key="3">
    <source>
        <dbReference type="ARBA" id="ARBA00005174"/>
    </source>
</evidence>
<dbReference type="SUPFAM" id="SSF52440">
    <property type="entry name" value="PreATP-grasp domain"/>
    <property type="match status" value="1"/>
</dbReference>
<dbReference type="RefSeq" id="WP_062410701.1">
    <property type="nucleotide sequence ID" value="NZ_CP013652.1"/>
</dbReference>
<evidence type="ECO:0000256" key="2">
    <source>
        <dbReference type="ARBA" id="ARBA00001946"/>
    </source>
</evidence>
<dbReference type="FunFam" id="3.90.600.10:FF:000001">
    <property type="entry name" value="Trifunctional purine biosynthetic protein adenosine-3"/>
    <property type="match status" value="1"/>
</dbReference>
<dbReference type="FunFam" id="3.40.50.20:FF:000006">
    <property type="entry name" value="Phosphoribosylamine--glycine ligase, chloroplastic"/>
    <property type="match status" value="1"/>
</dbReference>
<dbReference type="FunFam" id="3.30.1490.20:FF:000006">
    <property type="entry name" value="phosphoribosylamine--glycine ligase, chloroplastic-like"/>
    <property type="match status" value="1"/>
</dbReference>
<sequence length="419" mass="45071">MRILVVGGGGREHAICWALKKSPKVQELFCAPGNGGIAGVAECVPIQVNQFEEIAQFAIDRSIDLVVIGPDDPLYEGIVDHLEAKQIPVFGPRKNAAIIEGSKVFTKQLLKKYNIPTAAYESFDNYEDAAAYLRKQKAPIVIKADGLAAGKGVVVAQTLEEAEKALHDIMVAKVFGESGNQVVIEEFLTGQEMSILSFVDGETVRPMVPAQDHKPVFDNDKGPNTGGMGTYTPLPHIPQSIIDEAIETIIKPTAKAMVAEGRPFCGVLFAGLMLTPNGPKTIEFNARFGDPETQVVLPRLKTDLLDIFLAAINGCLDRMNIEWSDEAAVCVILASEGYPGSYSKGLPIEGLDEVQDALVFHAGTAVKDGSIVTSGGRVLGVTALGRDIAEARAKAYAEADRIRFQGKHYRTDIAKKALV</sequence>
<dbReference type="GO" id="GO:0006189">
    <property type="term" value="P:'de novo' IMP biosynthetic process"/>
    <property type="evidence" value="ECO:0007669"/>
    <property type="project" value="UniProtKB-UniRule"/>
</dbReference>
<evidence type="ECO:0000256" key="7">
    <source>
        <dbReference type="ARBA" id="ARBA00022741"/>
    </source>
</evidence>
<dbReference type="SUPFAM" id="SSF51246">
    <property type="entry name" value="Rudiment single hybrid motif"/>
    <property type="match status" value="1"/>
</dbReference>
<name>A0A0U2UQI5_9BACL</name>
<dbReference type="InterPro" id="IPR016185">
    <property type="entry name" value="PreATP-grasp_dom_sf"/>
</dbReference>
<comment type="pathway">
    <text evidence="3 14">Purine metabolism; IMP biosynthesis via de novo pathway; N(1)-(5-phospho-D-ribosyl)glycinamide from 5-phospho-alpha-D-ribose 1-diphosphate: step 2/2.</text>
</comment>
<dbReference type="Gene3D" id="3.90.600.10">
    <property type="entry name" value="Phosphoribosylglycinamide synthetase, C-terminal domain"/>
    <property type="match status" value="1"/>
</dbReference>
<evidence type="ECO:0000256" key="9">
    <source>
        <dbReference type="ARBA" id="ARBA00022840"/>
    </source>
</evidence>
<gene>
    <name evidence="14" type="primary">purD</name>
    <name evidence="15" type="ORF">IJ22_50650</name>
</gene>
<evidence type="ECO:0000256" key="10">
    <source>
        <dbReference type="ARBA" id="ARBA00023211"/>
    </source>
</evidence>
<dbReference type="GO" id="GO:0046872">
    <property type="term" value="F:metal ion binding"/>
    <property type="evidence" value="ECO:0007669"/>
    <property type="project" value="UniProtKB-KW"/>
</dbReference>
<reference evidence="15 16" key="2">
    <citation type="journal article" date="2016" name="Genome Announc.">
        <title>Complete Genome Sequences of Two Interactive Moderate Thermophiles, Paenibacillus napthalenovorans 32O-Y and Paenibacillus sp. 32O-W.</title>
        <authorList>
            <person name="Butler R.R.III."/>
            <person name="Wang J."/>
            <person name="Stark B.C."/>
            <person name="Pombert J.F."/>
        </authorList>
    </citation>
    <scope>NUCLEOTIDE SEQUENCE [LARGE SCALE GENOMIC DNA]</scope>
    <source>
        <strain evidence="15 16">32O-Y</strain>
    </source>
</reference>
<reference evidence="16" key="1">
    <citation type="submission" date="2015-12" db="EMBL/GenBank/DDBJ databases">
        <title>Complete genome sequences of two moderately thermophilic Paenibacillus species.</title>
        <authorList>
            <person name="Butler R.III."/>
            <person name="Wang J."/>
            <person name="Stark B.C."/>
            <person name="Pombert J.-F."/>
        </authorList>
    </citation>
    <scope>NUCLEOTIDE SEQUENCE [LARGE SCALE GENOMIC DNA]</scope>
    <source>
        <strain evidence="16">32O-Y</strain>
    </source>
</reference>
<accession>A0A0U2UQI5</accession>
<dbReference type="InterPro" id="IPR037123">
    <property type="entry name" value="PRibGlycinamide_synth_C_sf"/>
</dbReference>
<dbReference type="Gene3D" id="3.30.470.20">
    <property type="entry name" value="ATP-grasp fold, B domain"/>
    <property type="match status" value="1"/>
</dbReference>
<dbReference type="PANTHER" id="PTHR43472:SF1">
    <property type="entry name" value="PHOSPHORIBOSYLAMINE--GLYCINE LIGASE, CHLOROPLASTIC"/>
    <property type="match status" value="1"/>
</dbReference>
<dbReference type="EMBL" id="CP013652">
    <property type="protein sequence ID" value="ALS25324.1"/>
    <property type="molecule type" value="Genomic_DNA"/>
</dbReference>
<evidence type="ECO:0000313" key="16">
    <source>
        <dbReference type="Proteomes" id="UP000061660"/>
    </source>
</evidence>
<dbReference type="GO" id="GO:0004637">
    <property type="term" value="F:phosphoribosylamine-glycine ligase activity"/>
    <property type="evidence" value="ECO:0007669"/>
    <property type="project" value="UniProtKB-UniRule"/>
</dbReference>
<evidence type="ECO:0000256" key="12">
    <source>
        <dbReference type="ARBA" id="ARBA00042242"/>
    </source>
</evidence>
<evidence type="ECO:0000313" key="15">
    <source>
        <dbReference type="EMBL" id="ALS25324.1"/>
    </source>
</evidence>
<evidence type="ECO:0000256" key="8">
    <source>
        <dbReference type="ARBA" id="ARBA00022755"/>
    </source>
</evidence>
<dbReference type="PATRIC" id="fig|162209.4.peg.5349"/>
<dbReference type="STRING" id="162209.IJ22_50650"/>
<organism evidence="15 16">
    <name type="scientific">Paenibacillus naphthalenovorans</name>
    <dbReference type="NCBI Taxonomy" id="162209"/>
    <lineage>
        <taxon>Bacteria</taxon>
        <taxon>Bacillati</taxon>
        <taxon>Bacillota</taxon>
        <taxon>Bacilli</taxon>
        <taxon>Bacillales</taxon>
        <taxon>Paenibacillaceae</taxon>
        <taxon>Paenibacillus</taxon>
    </lineage>
</organism>
<dbReference type="InterPro" id="IPR020562">
    <property type="entry name" value="PRibGlycinamide_synth_N"/>
</dbReference>
<keyword evidence="5 14" id="KW-0436">Ligase</keyword>
<dbReference type="Pfam" id="PF01071">
    <property type="entry name" value="GARS_A"/>
    <property type="match status" value="1"/>
</dbReference>
<evidence type="ECO:0000256" key="13">
    <source>
        <dbReference type="ARBA" id="ARBA00042864"/>
    </source>
</evidence>
<keyword evidence="7" id="KW-0547">Nucleotide-binding</keyword>
<protein>
    <recommendedName>
        <fullName evidence="4 14">Phosphoribosylamine--glycine ligase</fullName>
        <ecNumber evidence="4 14">6.3.4.13</ecNumber>
    </recommendedName>
    <alternativeName>
        <fullName evidence="14">GARS</fullName>
    </alternativeName>
    <alternativeName>
        <fullName evidence="13 14">Phosphoribosylglycinamide synthetase</fullName>
    </alternativeName>
    <alternativeName>
        <fullName evidence="12 14">glycinamide ribonucleotide synthetase</fullName>
    </alternativeName>
</protein>
<dbReference type="Pfam" id="PF02844">
    <property type="entry name" value="GARS_N"/>
    <property type="match status" value="1"/>
</dbReference>
<proteinExistence type="inferred from homology"/>
<keyword evidence="9" id="KW-0067">ATP-binding</keyword>
<evidence type="ECO:0000256" key="6">
    <source>
        <dbReference type="ARBA" id="ARBA00022723"/>
    </source>
</evidence>
<dbReference type="Gene3D" id="3.40.50.20">
    <property type="match status" value="1"/>
</dbReference>
<dbReference type="Pfam" id="PF02843">
    <property type="entry name" value="GARS_C"/>
    <property type="match status" value="1"/>
</dbReference>
<comment type="cofactor">
    <cofactor evidence="1">
        <name>Mn(2+)</name>
        <dbReference type="ChEBI" id="CHEBI:29035"/>
    </cofactor>
</comment>
<keyword evidence="16" id="KW-1185">Reference proteome</keyword>
<dbReference type="KEGG" id="pnp:IJ22_50650"/>
<evidence type="ECO:0000256" key="11">
    <source>
        <dbReference type="ARBA" id="ARBA00038345"/>
    </source>
</evidence>
<comment type="cofactor">
    <cofactor evidence="2">
        <name>Mg(2+)</name>
        <dbReference type="ChEBI" id="CHEBI:18420"/>
    </cofactor>
</comment>
<dbReference type="PROSITE" id="PS00184">
    <property type="entry name" value="GARS"/>
    <property type="match status" value="1"/>
</dbReference>
<evidence type="ECO:0000256" key="14">
    <source>
        <dbReference type="HAMAP-Rule" id="MF_00138"/>
    </source>
</evidence>
<dbReference type="PANTHER" id="PTHR43472">
    <property type="entry name" value="PHOSPHORIBOSYLAMINE--GLYCINE LIGASE"/>
    <property type="match status" value="1"/>
</dbReference>
<dbReference type="OrthoDB" id="9807240at2"/>
<evidence type="ECO:0000256" key="5">
    <source>
        <dbReference type="ARBA" id="ARBA00022598"/>
    </source>
</evidence>
<keyword evidence="6" id="KW-0479">Metal-binding</keyword>
<dbReference type="InterPro" id="IPR011761">
    <property type="entry name" value="ATP-grasp"/>
</dbReference>
<keyword evidence="10" id="KW-0464">Manganese</keyword>
<dbReference type="SUPFAM" id="SSF56059">
    <property type="entry name" value="Glutathione synthetase ATP-binding domain-like"/>
    <property type="match status" value="1"/>
</dbReference>
<dbReference type="GO" id="GO:0009113">
    <property type="term" value="P:purine nucleobase biosynthetic process"/>
    <property type="evidence" value="ECO:0007669"/>
    <property type="project" value="InterPro"/>
</dbReference>
<dbReference type="InterPro" id="IPR000115">
    <property type="entry name" value="PRibGlycinamide_synth"/>
</dbReference>
<dbReference type="FunFam" id="3.30.470.20:FF:000018">
    <property type="entry name" value="Trifunctional purine biosynthetic protein adenosine-3"/>
    <property type="match status" value="1"/>
</dbReference>
<dbReference type="SMART" id="SM01209">
    <property type="entry name" value="GARS_A"/>
    <property type="match status" value="1"/>
</dbReference>
<comment type="catalytic activity">
    <reaction evidence="14">
        <text>5-phospho-beta-D-ribosylamine + glycine + ATP = N(1)-(5-phospho-beta-D-ribosyl)glycinamide + ADP + phosphate + H(+)</text>
        <dbReference type="Rhea" id="RHEA:17453"/>
        <dbReference type="ChEBI" id="CHEBI:15378"/>
        <dbReference type="ChEBI" id="CHEBI:30616"/>
        <dbReference type="ChEBI" id="CHEBI:43474"/>
        <dbReference type="ChEBI" id="CHEBI:57305"/>
        <dbReference type="ChEBI" id="CHEBI:58681"/>
        <dbReference type="ChEBI" id="CHEBI:143788"/>
        <dbReference type="ChEBI" id="CHEBI:456216"/>
        <dbReference type="EC" id="6.3.4.13"/>
    </reaction>
</comment>